<evidence type="ECO:0008006" key="3">
    <source>
        <dbReference type="Google" id="ProtNLM"/>
    </source>
</evidence>
<proteinExistence type="predicted"/>
<gene>
    <name evidence="1" type="ORF">GCM10023198_14780</name>
</gene>
<dbReference type="EMBL" id="BAABHM010000007">
    <property type="protein sequence ID" value="GAA4695833.1"/>
    <property type="molecule type" value="Genomic_DNA"/>
</dbReference>
<dbReference type="Proteomes" id="UP001500843">
    <property type="component" value="Unassembled WGS sequence"/>
</dbReference>
<comment type="caution">
    <text evidence="1">The sequence shown here is derived from an EMBL/GenBank/DDBJ whole genome shotgun (WGS) entry which is preliminary data.</text>
</comment>
<protein>
    <recommendedName>
        <fullName evidence="3">DUF559 domain-containing protein</fullName>
    </recommendedName>
</protein>
<evidence type="ECO:0000313" key="1">
    <source>
        <dbReference type="EMBL" id="GAA4695833.1"/>
    </source>
</evidence>
<organism evidence="1 2">
    <name type="scientific">Promicromonospora umidemergens</name>
    <dbReference type="NCBI Taxonomy" id="629679"/>
    <lineage>
        <taxon>Bacteria</taxon>
        <taxon>Bacillati</taxon>
        <taxon>Actinomycetota</taxon>
        <taxon>Actinomycetes</taxon>
        <taxon>Micrococcales</taxon>
        <taxon>Promicromonosporaceae</taxon>
        <taxon>Promicromonospora</taxon>
    </lineage>
</organism>
<name>A0ABP8WXH6_9MICO</name>
<evidence type="ECO:0000313" key="2">
    <source>
        <dbReference type="Proteomes" id="UP001500843"/>
    </source>
</evidence>
<keyword evidence="2" id="KW-1185">Reference proteome</keyword>
<sequence length="206" mass="23196">MSVSGSAYCAGMGRHWHGNSPRGRFISGNGCPRCAKGDARASKLETEVFTLLGFVLGRGERDVPVPSDRRMWLDMLFTFEYGLRLGIEYDGAYWHKDREESDERKTWRITSSRLAHEVVRIREEPLEAIGHYDVVVPPRATAGVIAQTVLLHLGHHGLLPGPSIEDATTGLLAAAREPLDERHLRCEDCVKVLAYMTRYRSPLRRI</sequence>
<reference evidence="2" key="1">
    <citation type="journal article" date="2019" name="Int. J. Syst. Evol. Microbiol.">
        <title>The Global Catalogue of Microorganisms (GCM) 10K type strain sequencing project: providing services to taxonomists for standard genome sequencing and annotation.</title>
        <authorList>
            <consortium name="The Broad Institute Genomics Platform"/>
            <consortium name="The Broad Institute Genome Sequencing Center for Infectious Disease"/>
            <person name="Wu L."/>
            <person name="Ma J."/>
        </authorList>
    </citation>
    <scope>NUCLEOTIDE SEQUENCE [LARGE SCALE GENOMIC DNA]</scope>
    <source>
        <strain evidence="2">JCM 17975</strain>
    </source>
</reference>
<accession>A0ABP8WXH6</accession>